<dbReference type="InterPro" id="IPR043502">
    <property type="entry name" value="DNA/RNA_pol_sf"/>
</dbReference>
<evidence type="ECO:0000256" key="2">
    <source>
        <dbReference type="ARBA" id="ARBA00022695"/>
    </source>
</evidence>
<evidence type="ECO:0000256" key="7">
    <source>
        <dbReference type="SAM" id="MobiDB-lite"/>
    </source>
</evidence>
<keyword evidence="9" id="KW-1185">Reference proteome</keyword>
<sequence>MDSCERLLSLAPNAKLIIAGDINQLAIKTLLNYHSSIKLGIVPDSWKLANLLPVPKESPLTESNQLRPISLTNIIVRLFERAIYTTELVQVMENAIHKDQFAYKRGYSSTMALIKAQHTWMEWLDGNASMVSIVILNNKDRDLWEKITTDPNHALQVLLPPSRQLELRNRGHEYELPRVRTERENSGCGLEKFHYYAYGRHVTVETDHKPLEAIFKKHLSSAPPRISRMMLRIQKYVVEIKYVPGKEIPLADALSRLSPCDTGTIKGLDVSIHELHMHLNASPIRIQHIQTETAKDPVLNSLKSFISRGLPDKRSDCPSHLHGYWNYCDELTVANGLILKGTRIIIPKSLQPEVLEQLHYAHEGAEKCKLRAKGSVFWASINADIENMVKGCSPCQHNQRANVKEPLTPHDIPPKPWHTLCSDLGGFTEFSKAYGFEHVTTSPYYSQANGFIERNVQTVKNLLQKCKESESDPHLAMLCLRTTPINHHLPSSTEMLNSRTYQSNLSSLSKPTLFPKIDDEINAKLQARHDLQKIYYDKSSRDLPEDKEQTPKSYILDMPSGSTLKRNRRYIRPSVESPNEDVGDNPSTSITATESSFTSNTSVPTSPPKVEETRNVQTPKLRISTRVTKRPDRWNL</sequence>
<evidence type="ECO:0000256" key="3">
    <source>
        <dbReference type="ARBA" id="ARBA00022722"/>
    </source>
</evidence>
<dbReference type="PANTHER" id="PTHR37984">
    <property type="entry name" value="PROTEIN CBG26694"/>
    <property type="match status" value="1"/>
</dbReference>
<evidence type="ECO:0000256" key="5">
    <source>
        <dbReference type="ARBA" id="ARBA00022801"/>
    </source>
</evidence>
<dbReference type="EMBL" id="CACRXK020013526">
    <property type="protein sequence ID" value="CAB4025295.1"/>
    <property type="molecule type" value="Genomic_DNA"/>
</dbReference>
<name>A0A7D9L3D0_PARCT</name>
<organism evidence="8 9">
    <name type="scientific">Paramuricea clavata</name>
    <name type="common">Red gorgonian</name>
    <name type="synonym">Violescent sea-whip</name>
    <dbReference type="NCBI Taxonomy" id="317549"/>
    <lineage>
        <taxon>Eukaryota</taxon>
        <taxon>Metazoa</taxon>
        <taxon>Cnidaria</taxon>
        <taxon>Anthozoa</taxon>
        <taxon>Octocorallia</taxon>
        <taxon>Malacalcyonacea</taxon>
        <taxon>Plexauridae</taxon>
        <taxon>Paramuricea</taxon>
    </lineage>
</organism>
<dbReference type="GO" id="GO:0016787">
    <property type="term" value="F:hydrolase activity"/>
    <property type="evidence" value="ECO:0007669"/>
    <property type="project" value="UniProtKB-KW"/>
</dbReference>
<dbReference type="PANTHER" id="PTHR37984:SF7">
    <property type="entry name" value="INTEGRASE CATALYTIC DOMAIN-CONTAINING PROTEIN"/>
    <property type="match status" value="1"/>
</dbReference>
<accession>A0A7D9L3D0</accession>
<keyword evidence="3" id="KW-0540">Nuclease</keyword>
<evidence type="ECO:0000313" key="8">
    <source>
        <dbReference type="EMBL" id="CAB4025295.1"/>
    </source>
</evidence>
<evidence type="ECO:0000256" key="4">
    <source>
        <dbReference type="ARBA" id="ARBA00022759"/>
    </source>
</evidence>
<dbReference type="Pfam" id="PF17921">
    <property type="entry name" value="Integrase_H2C2"/>
    <property type="match status" value="1"/>
</dbReference>
<keyword evidence="5" id="KW-0378">Hydrolase</keyword>
<evidence type="ECO:0000256" key="6">
    <source>
        <dbReference type="ARBA" id="ARBA00022918"/>
    </source>
</evidence>
<comment type="caution">
    <text evidence="8">The sequence shown here is derived from an EMBL/GenBank/DDBJ whole genome shotgun (WGS) entry which is preliminary data.</text>
</comment>
<dbReference type="InterPro" id="IPR041588">
    <property type="entry name" value="Integrase_H2C2"/>
</dbReference>
<dbReference type="Pfam" id="PF17917">
    <property type="entry name" value="RT_RNaseH"/>
    <property type="match status" value="1"/>
</dbReference>
<keyword evidence="4" id="KW-0255">Endonuclease</keyword>
<protein>
    <submittedName>
        <fullName evidence="8">Retrovirus-related Pol poly from transposon 297</fullName>
    </submittedName>
</protein>
<dbReference type="InterPro" id="IPR012337">
    <property type="entry name" value="RNaseH-like_sf"/>
</dbReference>
<feature type="region of interest" description="Disordered" evidence="7">
    <location>
        <begin position="540"/>
        <end position="636"/>
    </location>
</feature>
<feature type="compositionally biased region" description="Basic and acidic residues" evidence="7">
    <location>
        <begin position="540"/>
        <end position="550"/>
    </location>
</feature>
<dbReference type="SUPFAM" id="SSF53098">
    <property type="entry name" value="Ribonuclease H-like"/>
    <property type="match status" value="1"/>
</dbReference>
<dbReference type="Proteomes" id="UP001152795">
    <property type="component" value="Unassembled WGS sequence"/>
</dbReference>
<keyword evidence="6" id="KW-0695">RNA-directed DNA polymerase</keyword>
<dbReference type="AlphaFoldDB" id="A0A7D9L3D0"/>
<reference evidence="8" key="1">
    <citation type="submission" date="2020-04" db="EMBL/GenBank/DDBJ databases">
        <authorList>
            <person name="Alioto T."/>
            <person name="Alioto T."/>
            <person name="Gomez Garrido J."/>
        </authorList>
    </citation>
    <scope>NUCLEOTIDE SEQUENCE</scope>
    <source>
        <strain evidence="8">A484AB</strain>
    </source>
</reference>
<keyword evidence="2" id="KW-0548">Nucleotidyltransferase</keyword>
<evidence type="ECO:0000313" key="9">
    <source>
        <dbReference type="Proteomes" id="UP001152795"/>
    </source>
</evidence>
<evidence type="ECO:0000256" key="1">
    <source>
        <dbReference type="ARBA" id="ARBA00022679"/>
    </source>
</evidence>
<keyword evidence="1" id="KW-0808">Transferase</keyword>
<dbReference type="GO" id="GO:0003964">
    <property type="term" value="F:RNA-directed DNA polymerase activity"/>
    <property type="evidence" value="ECO:0007669"/>
    <property type="project" value="UniProtKB-KW"/>
</dbReference>
<dbReference type="OrthoDB" id="5980566at2759"/>
<dbReference type="InterPro" id="IPR041373">
    <property type="entry name" value="RT_RNaseH"/>
</dbReference>
<dbReference type="GO" id="GO:0003676">
    <property type="term" value="F:nucleic acid binding"/>
    <property type="evidence" value="ECO:0007669"/>
    <property type="project" value="InterPro"/>
</dbReference>
<dbReference type="SUPFAM" id="SSF56672">
    <property type="entry name" value="DNA/RNA polymerases"/>
    <property type="match status" value="1"/>
</dbReference>
<dbReference type="InterPro" id="IPR036397">
    <property type="entry name" value="RNaseH_sf"/>
</dbReference>
<dbReference type="PROSITE" id="PS50994">
    <property type="entry name" value="INTEGRASE"/>
    <property type="match status" value="1"/>
</dbReference>
<dbReference type="Gene3D" id="3.30.420.10">
    <property type="entry name" value="Ribonuclease H-like superfamily/Ribonuclease H"/>
    <property type="match status" value="1"/>
</dbReference>
<feature type="compositionally biased region" description="Polar residues" evidence="7">
    <location>
        <begin position="585"/>
        <end position="604"/>
    </location>
</feature>
<proteinExistence type="predicted"/>
<dbReference type="InterPro" id="IPR050951">
    <property type="entry name" value="Retrovirus_Pol_polyprotein"/>
</dbReference>
<gene>
    <name evidence="8" type="ORF">PACLA_8A084852</name>
</gene>
<dbReference type="InterPro" id="IPR001584">
    <property type="entry name" value="Integrase_cat-core"/>
</dbReference>
<dbReference type="FunFam" id="1.10.340.70:FF:000003">
    <property type="entry name" value="Protein CBG25708"/>
    <property type="match status" value="1"/>
</dbReference>
<dbReference type="GO" id="GO:0015074">
    <property type="term" value="P:DNA integration"/>
    <property type="evidence" value="ECO:0007669"/>
    <property type="project" value="InterPro"/>
</dbReference>
<dbReference type="GO" id="GO:0004519">
    <property type="term" value="F:endonuclease activity"/>
    <property type="evidence" value="ECO:0007669"/>
    <property type="project" value="UniProtKB-KW"/>
</dbReference>
<dbReference type="Gene3D" id="1.10.340.70">
    <property type="match status" value="1"/>
</dbReference>